<keyword evidence="2" id="KW-0677">Repeat</keyword>
<keyword evidence="3" id="KW-0809">Transit peptide</keyword>
<dbReference type="Pfam" id="PF14432">
    <property type="entry name" value="DYW_deaminase"/>
    <property type="match status" value="1"/>
</dbReference>
<feature type="repeat" description="PPR" evidence="4">
    <location>
        <begin position="532"/>
        <end position="566"/>
    </location>
</feature>
<dbReference type="GO" id="GO:0003723">
    <property type="term" value="F:RNA binding"/>
    <property type="evidence" value="ECO:0007669"/>
    <property type="project" value="InterPro"/>
</dbReference>
<dbReference type="InterPro" id="IPR032867">
    <property type="entry name" value="DYW_dom"/>
</dbReference>
<dbReference type="InterPro" id="IPR046848">
    <property type="entry name" value="E_motif"/>
</dbReference>
<evidence type="ECO:0000259" key="5">
    <source>
        <dbReference type="Pfam" id="PF14432"/>
    </source>
</evidence>
<dbReference type="FunFam" id="1.25.40.10:FF:000031">
    <property type="entry name" value="Pentatricopeptide repeat-containing protein mitochondrial"/>
    <property type="match status" value="1"/>
</dbReference>
<reference evidence="6" key="1">
    <citation type="submission" date="2022-12" db="EMBL/GenBank/DDBJ databases">
        <title>Draft genome assemblies for two species of Escallonia (Escalloniales).</title>
        <authorList>
            <person name="Chanderbali A."/>
            <person name="Dervinis C."/>
            <person name="Anghel I."/>
            <person name="Soltis D."/>
            <person name="Soltis P."/>
            <person name="Zapata F."/>
        </authorList>
    </citation>
    <scope>NUCLEOTIDE SEQUENCE</scope>
    <source>
        <strain evidence="6">UCBG92.1500</strain>
        <tissue evidence="6">Leaf</tissue>
    </source>
</reference>
<feature type="repeat" description="PPR" evidence="4">
    <location>
        <begin position="400"/>
        <end position="434"/>
    </location>
</feature>
<evidence type="ECO:0000313" key="6">
    <source>
        <dbReference type="EMBL" id="KAK2970354.1"/>
    </source>
</evidence>
<keyword evidence="7" id="KW-1185">Reference proteome</keyword>
<dbReference type="FunFam" id="1.25.40.10:FF:000488">
    <property type="entry name" value="Pentatricopeptide repeat-containing protein, mitochondrial"/>
    <property type="match status" value="1"/>
</dbReference>
<comment type="caution">
    <text evidence="6">The sequence shown here is derived from an EMBL/GenBank/DDBJ whole genome shotgun (WGS) entry which is preliminary data.</text>
</comment>
<feature type="repeat" description="PPR" evidence="4">
    <location>
        <begin position="633"/>
        <end position="667"/>
    </location>
</feature>
<proteinExistence type="inferred from homology"/>
<evidence type="ECO:0000256" key="2">
    <source>
        <dbReference type="ARBA" id="ARBA00022737"/>
    </source>
</evidence>
<dbReference type="InterPro" id="IPR046849">
    <property type="entry name" value="E2_motif"/>
</dbReference>
<evidence type="ECO:0000256" key="4">
    <source>
        <dbReference type="PROSITE-ProRule" id="PRU00708"/>
    </source>
</evidence>
<feature type="domain" description="DYW" evidence="5">
    <location>
        <begin position="848"/>
        <end position="940"/>
    </location>
</feature>
<feature type="repeat" description="PPR" evidence="4">
    <location>
        <begin position="229"/>
        <end position="263"/>
    </location>
</feature>
<dbReference type="GO" id="GO:0009451">
    <property type="term" value="P:RNA modification"/>
    <property type="evidence" value="ECO:0007669"/>
    <property type="project" value="InterPro"/>
</dbReference>
<dbReference type="Pfam" id="PF01535">
    <property type="entry name" value="PPR"/>
    <property type="match status" value="4"/>
</dbReference>
<feature type="repeat" description="PPR" evidence="4">
    <location>
        <begin position="128"/>
        <end position="162"/>
    </location>
</feature>
<dbReference type="InterPro" id="IPR002885">
    <property type="entry name" value="PPR_rpt"/>
</dbReference>
<dbReference type="Proteomes" id="UP001187471">
    <property type="component" value="Unassembled WGS sequence"/>
</dbReference>
<dbReference type="Gene3D" id="1.25.40.10">
    <property type="entry name" value="Tetratricopeptide repeat domain"/>
    <property type="match status" value="6"/>
</dbReference>
<protein>
    <recommendedName>
        <fullName evidence="5">DYW domain-containing protein</fullName>
    </recommendedName>
</protein>
<dbReference type="PROSITE" id="PS51375">
    <property type="entry name" value="PPR"/>
    <property type="match status" value="6"/>
</dbReference>
<dbReference type="Pfam" id="PF20431">
    <property type="entry name" value="E_motif"/>
    <property type="match status" value="1"/>
</dbReference>
<dbReference type="InterPro" id="IPR011990">
    <property type="entry name" value="TPR-like_helical_dom_sf"/>
</dbReference>
<dbReference type="EMBL" id="JAVXUO010002726">
    <property type="protein sequence ID" value="KAK2970354.1"/>
    <property type="molecule type" value="Genomic_DNA"/>
</dbReference>
<dbReference type="InterPro" id="IPR046960">
    <property type="entry name" value="PPR_At4g14850-like_plant"/>
</dbReference>
<dbReference type="NCBIfam" id="TIGR00756">
    <property type="entry name" value="PPR"/>
    <property type="match status" value="7"/>
</dbReference>
<dbReference type="PANTHER" id="PTHR47926">
    <property type="entry name" value="PENTATRICOPEPTIDE REPEAT-CONTAINING PROTEIN"/>
    <property type="match status" value="1"/>
</dbReference>
<evidence type="ECO:0000256" key="1">
    <source>
        <dbReference type="ARBA" id="ARBA00006643"/>
    </source>
</evidence>
<accession>A0AA88QGV6</accession>
<evidence type="ECO:0000313" key="7">
    <source>
        <dbReference type="Proteomes" id="UP001187471"/>
    </source>
</evidence>
<comment type="similarity">
    <text evidence="1">Belongs to the PPR family. PCMP-H subfamily.</text>
</comment>
<dbReference type="Pfam" id="PF12854">
    <property type="entry name" value="PPR_1"/>
    <property type="match status" value="1"/>
</dbReference>
<dbReference type="FunFam" id="1.25.40.10:FF:000366">
    <property type="entry name" value="Pentatricopeptide (PPR) repeat-containing protein"/>
    <property type="match status" value="1"/>
</dbReference>
<organism evidence="6 7">
    <name type="scientific">Escallonia rubra</name>
    <dbReference type="NCBI Taxonomy" id="112253"/>
    <lineage>
        <taxon>Eukaryota</taxon>
        <taxon>Viridiplantae</taxon>
        <taxon>Streptophyta</taxon>
        <taxon>Embryophyta</taxon>
        <taxon>Tracheophyta</taxon>
        <taxon>Spermatophyta</taxon>
        <taxon>Magnoliopsida</taxon>
        <taxon>eudicotyledons</taxon>
        <taxon>Gunneridae</taxon>
        <taxon>Pentapetalae</taxon>
        <taxon>asterids</taxon>
        <taxon>campanulids</taxon>
        <taxon>Escalloniales</taxon>
        <taxon>Escalloniaceae</taxon>
        <taxon>Escallonia</taxon>
    </lineage>
</organism>
<dbReference type="AlphaFoldDB" id="A0AA88QGV6"/>
<dbReference type="Pfam" id="PF13041">
    <property type="entry name" value="PPR_2"/>
    <property type="match status" value="5"/>
</dbReference>
<dbReference type="FunFam" id="1.25.40.10:FF:000381">
    <property type="entry name" value="Pentatricopeptide repeat-containing protein"/>
    <property type="match status" value="1"/>
</dbReference>
<evidence type="ECO:0000256" key="3">
    <source>
        <dbReference type="ARBA" id="ARBA00022946"/>
    </source>
</evidence>
<gene>
    <name evidence="6" type="ORF">RJ640_030059</name>
</gene>
<dbReference type="FunFam" id="1.25.40.10:FF:000578">
    <property type="entry name" value="Pentatricopeptide repeat-containing protein"/>
    <property type="match status" value="1"/>
</dbReference>
<dbReference type="FunFam" id="1.25.40.10:FF:000227">
    <property type="entry name" value="Pentatricopeptide repeat-containing protein At3g13880"/>
    <property type="match status" value="1"/>
</dbReference>
<dbReference type="PANTHER" id="PTHR47926:SF530">
    <property type="entry name" value="DYW DOMAIN-CONTAINING PROTEIN"/>
    <property type="match status" value="1"/>
</dbReference>
<dbReference type="SUPFAM" id="SSF48452">
    <property type="entry name" value="TPR-like"/>
    <property type="match status" value="1"/>
</dbReference>
<feature type="repeat" description="PPR" evidence="4">
    <location>
        <begin position="330"/>
        <end position="364"/>
    </location>
</feature>
<sequence length="940" mass="104160">MKLWRLISLQNQPHYLRFKLYTPSLSFINPAVHIQTASIVSEDPQIPTVQISFNGAQNTTLTSLSYSKLLSECCKTKALLPGLQVHAHIIKSGLFVDPKLLNHLVNLYAKCRIFGYARKLLDEIPEPDLVAWSALVSGYVQNGLAEDALLAFRQMHLLGVKCNEFTFPSVLKACSVKKELVSGRQVHGIVVVTGFDSDVFVANTLVVMYAKCGEFLDSRRLFDQIPERNIVSWNALLSSYTQSDYCWEAVVLFQDMVGSGIKPDEFSLSTIVNACTGLGDIGLGKKIHGYLVKLGYGSDPFSSNALVDMYAKVGDAEDAITVFEHIPQPDIVSWNAVIAGCVQHENHDRALKLLGLMKRSGLCPNMFTLSSALKACAGLRFQELGRQLHCSLIKMDVELDPFICVGLIDMYCKCGLVEDARMMCDLMPEKDLIALNALVCGLSQNRKDIEALKLFTEMYKEGKGFNETTLLAVLNSSASFQAVDVCKQVHTLSVKYGFLSDIYVINSLIDSYGKCNQVEDAARVFEECPTGDLAAFTSLIACYAQYGRGEEALKLYLNMQHMELKPDSFVFSSLLNACANLSAYEQGKQIHAHILKFGFLSDVFSGNSLVNMYAKCGSIEEASCAFSEVPERGLVSWSAMIGGLAQHGHGQKALQLFDEMLEDGVTPNHVTLVSVLYACNHAGLVSEAKRYFKTMKKSYGVEPTQEHYACMIDLLGRAGKLNEATDLVDKMPFEANSSVWGALLGAARIHKDVDLGQRAANMLFTLEPEKSGTHVLLANIYASVGSWEDVAKVRRLMKDGKVKKEPGISWIEMKDKVYTFIVGDRSHSRSEEIYAKLEELGDLMAKAGYVPMLEIDLHNVDNSEKEILLSYHSEKLAVAFGLIATPPGAPIRVKKNLRVCIDCHTSFKFICKIASREIIVRDINRFHHFKDGSCSCGDYW</sequence>
<dbReference type="GO" id="GO:0008270">
    <property type="term" value="F:zinc ion binding"/>
    <property type="evidence" value="ECO:0007669"/>
    <property type="project" value="InterPro"/>
</dbReference>
<dbReference type="Pfam" id="PF20430">
    <property type="entry name" value="Eplus_motif"/>
    <property type="match status" value="1"/>
</dbReference>
<name>A0AA88QGV6_9ASTE</name>